<evidence type="ECO:0000256" key="1">
    <source>
        <dbReference type="ARBA" id="ARBA00002684"/>
    </source>
</evidence>
<proteinExistence type="inferred from homology"/>
<evidence type="ECO:0000256" key="2">
    <source>
        <dbReference type="ARBA" id="ARBA00004429"/>
    </source>
</evidence>
<evidence type="ECO:0000256" key="12">
    <source>
        <dbReference type="SAM" id="MobiDB-lite"/>
    </source>
</evidence>
<feature type="transmembrane region" description="Helical" evidence="13">
    <location>
        <begin position="223"/>
        <end position="241"/>
    </location>
</feature>
<evidence type="ECO:0000256" key="11">
    <source>
        <dbReference type="RuleBase" id="RU003923"/>
    </source>
</evidence>
<evidence type="ECO:0000256" key="8">
    <source>
        <dbReference type="ARBA" id="ARBA00022989"/>
    </source>
</evidence>
<comment type="similarity">
    <text evidence="3 11">Belongs to the GSP F family.</text>
</comment>
<dbReference type="Proteomes" id="UP000319004">
    <property type="component" value="Chromosome"/>
</dbReference>
<dbReference type="Gene3D" id="1.20.81.30">
    <property type="entry name" value="Type II secretion system (T2SS), domain F"/>
    <property type="match status" value="2"/>
</dbReference>
<dbReference type="EMBL" id="CP037423">
    <property type="protein sequence ID" value="QDV42571.1"/>
    <property type="molecule type" value="Genomic_DNA"/>
</dbReference>
<dbReference type="GO" id="GO:0005886">
    <property type="term" value="C:plasma membrane"/>
    <property type="evidence" value="ECO:0007669"/>
    <property type="project" value="UniProtKB-SubCell"/>
</dbReference>
<organism evidence="15 16">
    <name type="scientific">Stieleria neptunia</name>
    <dbReference type="NCBI Taxonomy" id="2527979"/>
    <lineage>
        <taxon>Bacteria</taxon>
        <taxon>Pseudomonadati</taxon>
        <taxon>Planctomycetota</taxon>
        <taxon>Planctomycetia</taxon>
        <taxon>Pirellulales</taxon>
        <taxon>Pirellulaceae</taxon>
        <taxon>Stieleria</taxon>
    </lineage>
</organism>
<dbReference type="InterPro" id="IPR001992">
    <property type="entry name" value="T2SS_GspF/T4SS_PilC_CS"/>
</dbReference>
<feature type="transmembrane region" description="Helical" evidence="13">
    <location>
        <begin position="376"/>
        <end position="397"/>
    </location>
</feature>
<accession>A0A518HP20</accession>
<evidence type="ECO:0000256" key="3">
    <source>
        <dbReference type="ARBA" id="ARBA00005745"/>
    </source>
</evidence>
<dbReference type="InterPro" id="IPR003004">
    <property type="entry name" value="GspF/PilC"/>
</dbReference>
<evidence type="ECO:0000256" key="13">
    <source>
        <dbReference type="SAM" id="Phobius"/>
    </source>
</evidence>
<dbReference type="GO" id="GO:0009306">
    <property type="term" value="P:protein secretion"/>
    <property type="evidence" value="ECO:0007669"/>
    <property type="project" value="InterPro"/>
</dbReference>
<sequence length="405" mass="44289">MATYAYRASDKQGNRKRGTISAASGRHARQQLRTQGLTIESVKERQSTTPSPVSQYARNRSTRYRSQLTIAVRELATLLQAGVPLLDALDSILTQSRGGFRDAMLSVRDKVASGESLGNAMASERHIFDEMIIGMIGVGEHVGNLDEVCEQVAEFRERSNELKDRVVSAMLYPAIIFAVSIAVTVFLMTAVVPMLLQNLVEIGRPLPTPTLVLKWLSDTLLDHGIWVCSATALLAASLLGYSMTAKGRRKLDEIILSTPVLGTLVQKQALSRIAIVISTLLRSGVELVDALEIAERSSTNGLLKSALAEMQFDLRNGKNLLEATERHRIISRAMCQVFLLGQQSGQLDTMLSRLGRDYSRQAELLANRLTTIVEPVLLLFLSVVVGFILFATVLPIMEAGNVLAG</sequence>
<keyword evidence="5" id="KW-1003">Cell membrane</keyword>
<evidence type="ECO:0000313" key="15">
    <source>
        <dbReference type="EMBL" id="QDV42571.1"/>
    </source>
</evidence>
<evidence type="ECO:0000259" key="14">
    <source>
        <dbReference type="Pfam" id="PF00482"/>
    </source>
</evidence>
<evidence type="ECO:0000313" key="16">
    <source>
        <dbReference type="Proteomes" id="UP000319004"/>
    </source>
</evidence>
<keyword evidence="6" id="KW-0997">Cell inner membrane</keyword>
<dbReference type="KEGG" id="snep:Enr13x_24190"/>
<name>A0A518HP20_9BACT</name>
<dbReference type="RefSeq" id="WP_145386170.1">
    <property type="nucleotide sequence ID" value="NZ_CP037423.1"/>
</dbReference>
<gene>
    <name evidence="15" type="primary">epsF_3</name>
    <name evidence="15" type="ORF">Enr13x_24190</name>
</gene>
<protein>
    <recommendedName>
        <fullName evidence="10">General secretion pathway protein F</fullName>
    </recommendedName>
</protein>
<keyword evidence="16" id="KW-1185">Reference proteome</keyword>
<evidence type="ECO:0000256" key="6">
    <source>
        <dbReference type="ARBA" id="ARBA00022519"/>
    </source>
</evidence>
<dbReference type="PANTHER" id="PTHR30012:SF0">
    <property type="entry name" value="TYPE II SECRETION SYSTEM PROTEIN F-RELATED"/>
    <property type="match status" value="1"/>
</dbReference>
<feature type="domain" description="Type II secretion system protein GspF" evidence="14">
    <location>
        <begin position="276"/>
        <end position="395"/>
    </location>
</feature>
<dbReference type="PROSITE" id="PS00874">
    <property type="entry name" value="T2SP_F"/>
    <property type="match status" value="1"/>
</dbReference>
<keyword evidence="7 11" id="KW-0812">Transmembrane</keyword>
<comment type="function">
    <text evidence="1">Component of the type II secretion system inner membrane complex required for the energy-dependent secretion of extracellular factors such as proteases and toxins from the periplasm.</text>
</comment>
<reference evidence="15 16" key="1">
    <citation type="submission" date="2019-03" db="EMBL/GenBank/DDBJ databases">
        <title>Deep-cultivation of Planctomycetes and their phenomic and genomic characterization uncovers novel biology.</title>
        <authorList>
            <person name="Wiegand S."/>
            <person name="Jogler M."/>
            <person name="Boedeker C."/>
            <person name="Pinto D."/>
            <person name="Vollmers J."/>
            <person name="Rivas-Marin E."/>
            <person name="Kohn T."/>
            <person name="Peeters S.H."/>
            <person name="Heuer A."/>
            <person name="Rast P."/>
            <person name="Oberbeckmann S."/>
            <person name="Bunk B."/>
            <person name="Jeske O."/>
            <person name="Meyerdierks A."/>
            <person name="Storesund J.E."/>
            <person name="Kallscheuer N."/>
            <person name="Luecker S."/>
            <person name="Lage O.M."/>
            <person name="Pohl T."/>
            <person name="Merkel B.J."/>
            <person name="Hornburger P."/>
            <person name="Mueller R.-W."/>
            <person name="Bruemmer F."/>
            <person name="Labrenz M."/>
            <person name="Spormann A.M."/>
            <person name="Op den Camp H."/>
            <person name="Overmann J."/>
            <person name="Amann R."/>
            <person name="Jetten M.S.M."/>
            <person name="Mascher T."/>
            <person name="Medema M.H."/>
            <person name="Devos D.P."/>
            <person name="Kaster A.-K."/>
            <person name="Ovreas L."/>
            <person name="Rohde M."/>
            <person name="Galperin M.Y."/>
            <person name="Jogler C."/>
        </authorList>
    </citation>
    <scope>NUCLEOTIDE SEQUENCE [LARGE SCALE GENOMIC DNA]</scope>
    <source>
        <strain evidence="15 16">Enr13</strain>
    </source>
</reference>
<keyword evidence="9 13" id="KW-0472">Membrane</keyword>
<evidence type="ECO:0000256" key="5">
    <source>
        <dbReference type="ARBA" id="ARBA00022475"/>
    </source>
</evidence>
<dbReference type="InterPro" id="IPR018076">
    <property type="entry name" value="T2SS_GspF_dom"/>
</dbReference>
<evidence type="ECO:0000256" key="7">
    <source>
        <dbReference type="ARBA" id="ARBA00022692"/>
    </source>
</evidence>
<keyword evidence="4 11" id="KW-0813">Transport</keyword>
<dbReference type="PRINTS" id="PR00812">
    <property type="entry name" value="BCTERIALGSPF"/>
</dbReference>
<feature type="region of interest" description="Disordered" evidence="12">
    <location>
        <begin position="1"/>
        <end position="31"/>
    </location>
</feature>
<evidence type="ECO:0000256" key="9">
    <source>
        <dbReference type="ARBA" id="ARBA00023136"/>
    </source>
</evidence>
<dbReference type="FunFam" id="1.20.81.30:FF:000001">
    <property type="entry name" value="Type II secretion system protein F"/>
    <property type="match status" value="1"/>
</dbReference>
<feature type="domain" description="Type II secretion system protein GspF" evidence="14">
    <location>
        <begin position="72"/>
        <end position="193"/>
    </location>
</feature>
<dbReference type="OrthoDB" id="9805682at2"/>
<feature type="transmembrane region" description="Helical" evidence="13">
    <location>
        <begin position="171"/>
        <end position="196"/>
    </location>
</feature>
<keyword evidence="8 13" id="KW-1133">Transmembrane helix</keyword>
<evidence type="ECO:0000256" key="4">
    <source>
        <dbReference type="ARBA" id="ARBA00022448"/>
    </source>
</evidence>
<comment type="subcellular location">
    <subcellularLocation>
        <location evidence="2">Cell inner membrane</location>
        <topology evidence="2">Multi-pass membrane protein</topology>
    </subcellularLocation>
    <subcellularLocation>
        <location evidence="11">Cell membrane</location>
        <topology evidence="11">Multi-pass membrane protein</topology>
    </subcellularLocation>
</comment>
<evidence type="ECO:0000256" key="10">
    <source>
        <dbReference type="ARBA" id="ARBA00030750"/>
    </source>
</evidence>
<dbReference type="AlphaFoldDB" id="A0A518HP20"/>
<dbReference type="PANTHER" id="PTHR30012">
    <property type="entry name" value="GENERAL SECRETION PATHWAY PROTEIN"/>
    <property type="match status" value="1"/>
</dbReference>
<dbReference type="Pfam" id="PF00482">
    <property type="entry name" value="T2SSF"/>
    <property type="match status" value="2"/>
</dbReference>
<dbReference type="InterPro" id="IPR042094">
    <property type="entry name" value="T2SS_GspF_sf"/>
</dbReference>